<dbReference type="GO" id="GO:0000160">
    <property type="term" value="P:phosphorelay signal transduction system"/>
    <property type="evidence" value="ECO:0007669"/>
    <property type="project" value="InterPro"/>
</dbReference>
<evidence type="ECO:0000256" key="1">
    <source>
        <dbReference type="ARBA" id="ARBA00022670"/>
    </source>
</evidence>
<dbReference type="InterPro" id="IPR003959">
    <property type="entry name" value="ATPase_AAA_core"/>
</dbReference>
<dbReference type="InterPro" id="IPR020568">
    <property type="entry name" value="Ribosomal_Su5_D2-typ_SF"/>
</dbReference>
<evidence type="ECO:0000256" key="5">
    <source>
        <dbReference type="ARBA" id="ARBA00022840"/>
    </source>
</evidence>
<dbReference type="PROSITE" id="PS50110">
    <property type="entry name" value="RESPONSE_REGULATORY"/>
    <property type="match status" value="1"/>
</dbReference>
<evidence type="ECO:0000256" key="10">
    <source>
        <dbReference type="PROSITE-ProRule" id="PRU00169"/>
    </source>
</evidence>
<dbReference type="InterPro" id="IPR027065">
    <property type="entry name" value="Lon_Prtase"/>
</dbReference>
<dbReference type="PROSITE" id="PS01046">
    <property type="entry name" value="LON_SER"/>
    <property type="match status" value="1"/>
</dbReference>
<dbReference type="Gene3D" id="3.40.50.300">
    <property type="entry name" value="P-loop containing nucleotide triphosphate hydrolases"/>
    <property type="match status" value="1"/>
</dbReference>
<keyword evidence="1 11" id="KW-0645">Protease</keyword>
<dbReference type="Gene3D" id="1.20.5.5270">
    <property type="match status" value="1"/>
</dbReference>
<dbReference type="InterPro" id="IPR014721">
    <property type="entry name" value="Ribsml_uS5_D2-typ_fold_subgr"/>
</dbReference>
<dbReference type="Proteomes" id="UP000198324">
    <property type="component" value="Unassembled WGS sequence"/>
</dbReference>
<dbReference type="GO" id="GO:0030163">
    <property type="term" value="P:protein catabolic process"/>
    <property type="evidence" value="ECO:0007669"/>
    <property type="project" value="InterPro"/>
</dbReference>
<dbReference type="AlphaFoldDB" id="A0A239BQ35"/>
<keyword evidence="3 11" id="KW-0378">Hydrolase</keyword>
<evidence type="ECO:0000256" key="11">
    <source>
        <dbReference type="PROSITE-ProRule" id="PRU01122"/>
    </source>
</evidence>
<dbReference type="InterPro" id="IPR004815">
    <property type="entry name" value="Lon_bac/euk-typ"/>
</dbReference>
<evidence type="ECO:0000313" key="15">
    <source>
        <dbReference type="EMBL" id="SNS10110.1"/>
    </source>
</evidence>
<feature type="domain" description="Lon proteolytic" evidence="14">
    <location>
        <begin position="489"/>
        <end position="670"/>
    </location>
</feature>
<dbReference type="GO" id="GO:0004252">
    <property type="term" value="F:serine-type endopeptidase activity"/>
    <property type="evidence" value="ECO:0007669"/>
    <property type="project" value="UniProtKB-UniRule"/>
</dbReference>
<dbReference type="SUPFAM" id="SSF52172">
    <property type="entry name" value="CheY-like"/>
    <property type="match status" value="1"/>
</dbReference>
<dbReference type="PIRSF" id="PIRSF001174">
    <property type="entry name" value="Lon_proteas"/>
    <property type="match status" value="1"/>
</dbReference>
<feature type="active site" evidence="8 11">
    <location>
        <position position="619"/>
    </location>
</feature>
<dbReference type="OrthoDB" id="9803599at2"/>
<gene>
    <name evidence="15" type="ORF">SAMN04488503_2737</name>
</gene>
<evidence type="ECO:0000313" key="16">
    <source>
        <dbReference type="Proteomes" id="UP000198324"/>
    </source>
</evidence>
<evidence type="ECO:0000256" key="6">
    <source>
        <dbReference type="ARBA" id="ARBA00050665"/>
    </source>
</evidence>
<keyword evidence="16" id="KW-1185">Reference proteome</keyword>
<keyword evidence="4 11" id="KW-0720">Serine protease</keyword>
<keyword evidence="10" id="KW-0597">Phosphoprotein</keyword>
<dbReference type="InterPro" id="IPR011006">
    <property type="entry name" value="CheY-like_superfamily"/>
</dbReference>
<dbReference type="InterPro" id="IPR027417">
    <property type="entry name" value="P-loop_NTPase"/>
</dbReference>
<dbReference type="GO" id="GO:0005524">
    <property type="term" value="F:ATP binding"/>
    <property type="evidence" value="ECO:0007669"/>
    <property type="project" value="UniProtKB-KW"/>
</dbReference>
<dbReference type="Pfam" id="PF00072">
    <property type="entry name" value="Response_reg"/>
    <property type="match status" value="1"/>
</dbReference>
<dbReference type="InterPro" id="IPR003593">
    <property type="entry name" value="AAA+_ATPase"/>
</dbReference>
<evidence type="ECO:0000256" key="9">
    <source>
        <dbReference type="PIRSR" id="PIRSR001174-2"/>
    </source>
</evidence>
<name>A0A239BQ35_9BACT</name>
<dbReference type="InterPro" id="IPR001789">
    <property type="entry name" value="Sig_transdc_resp-reg_receiver"/>
</dbReference>
<dbReference type="PROSITE" id="PS51786">
    <property type="entry name" value="LON_PROTEOLYTIC"/>
    <property type="match status" value="1"/>
</dbReference>
<evidence type="ECO:0000256" key="8">
    <source>
        <dbReference type="PIRSR" id="PIRSR001174-1"/>
    </source>
</evidence>
<feature type="domain" description="Response regulatory" evidence="13">
    <location>
        <begin position="119"/>
        <end position="233"/>
    </location>
</feature>
<dbReference type="InterPro" id="IPR008268">
    <property type="entry name" value="Peptidase_S16_AS"/>
</dbReference>
<dbReference type="InterPro" id="IPR008269">
    <property type="entry name" value="Lon_proteolytic"/>
</dbReference>
<dbReference type="Pfam" id="PF22667">
    <property type="entry name" value="Lon_lid"/>
    <property type="match status" value="1"/>
</dbReference>
<comment type="catalytic activity">
    <reaction evidence="6 11">
        <text>Hydrolysis of proteins in presence of ATP.</text>
        <dbReference type="EC" id="3.4.21.53"/>
    </reaction>
</comment>
<evidence type="ECO:0000256" key="3">
    <source>
        <dbReference type="ARBA" id="ARBA00022801"/>
    </source>
</evidence>
<evidence type="ECO:0000256" key="12">
    <source>
        <dbReference type="SAM" id="MobiDB-lite"/>
    </source>
</evidence>
<feature type="region of interest" description="Disordered" evidence="12">
    <location>
        <begin position="1"/>
        <end position="20"/>
    </location>
</feature>
<dbReference type="EMBL" id="FZOC01000006">
    <property type="protein sequence ID" value="SNS10110.1"/>
    <property type="molecule type" value="Genomic_DNA"/>
</dbReference>
<dbReference type="EC" id="3.4.21.53" evidence="7 11"/>
<evidence type="ECO:0000259" key="14">
    <source>
        <dbReference type="PROSITE" id="PS51786"/>
    </source>
</evidence>
<dbReference type="Pfam" id="PF00004">
    <property type="entry name" value="AAA"/>
    <property type="match status" value="1"/>
</dbReference>
<dbReference type="Gene3D" id="1.10.8.60">
    <property type="match status" value="1"/>
</dbReference>
<protein>
    <recommendedName>
        <fullName evidence="7 11">endopeptidase La</fullName>
        <ecNumber evidence="7 11">3.4.21.53</ecNumber>
    </recommendedName>
</protein>
<dbReference type="SMART" id="SM00382">
    <property type="entry name" value="AAA"/>
    <property type="match status" value="1"/>
</dbReference>
<dbReference type="SMART" id="SM00448">
    <property type="entry name" value="REC"/>
    <property type="match status" value="1"/>
</dbReference>
<dbReference type="GO" id="GO:0016887">
    <property type="term" value="F:ATP hydrolysis activity"/>
    <property type="evidence" value="ECO:0007669"/>
    <property type="project" value="InterPro"/>
</dbReference>
<organism evidence="15 16">
    <name type="scientific">Humidesulfovibrio mexicanus</name>
    <dbReference type="NCBI Taxonomy" id="147047"/>
    <lineage>
        <taxon>Bacteria</taxon>
        <taxon>Pseudomonadati</taxon>
        <taxon>Thermodesulfobacteriota</taxon>
        <taxon>Desulfovibrionia</taxon>
        <taxon>Desulfovibrionales</taxon>
        <taxon>Desulfovibrionaceae</taxon>
        <taxon>Humidesulfovibrio</taxon>
    </lineage>
</organism>
<dbReference type="GO" id="GO:0006508">
    <property type="term" value="P:proteolysis"/>
    <property type="evidence" value="ECO:0007669"/>
    <property type="project" value="UniProtKB-KW"/>
</dbReference>
<dbReference type="SUPFAM" id="SSF52540">
    <property type="entry name" value="P-loop containing nucleoside triphosphate hydrolases"/>
    <property type="match status" value="1"/>
</dbReference>
<feature type="active site" evidence="8 11">
    <location>
        <position position="576"/>
    </location>
</feature>
<comment type="similarity">
    <text evidence="11">Belongs to the peptidase S16 family.</text>
</comment>
<dbReference type="Gene3D" id="3.40.50.2300">
    <property type="match status" value="1"/>
</dbReference>
<accession>A0A239BQ35</accession>
<dbReference type="CDD" id="cd17536">
    <property type="entry name" value="REC_YesN-like"/>
    <property type="match status" value="1"/>
</dbReference>
<keyword evidence="2 9" id="KW-0547">Nucleotide-binding</keyword>
<dbReference type="Gene3D" id="3.30.230.10">
    <property type="match status" value="1"/>
</dbReference>
<dbReference type="InterPro" id="IPR054594">
    <property type="entry name" value="Lon_lid"/>
</dbReference>
<feature type="binding site" evidence="9">
    <location>
        <begin position="251"/>
        <end position="258"/>
    </location>
    <ligand>
        <name>ATP</name>
        <dbReference type="ChEBI" id="CHEBI:30616"/>
    </ligand>
</feature>
<dbReference type="SUPFAM" id="SSF54211">
    <property type="entry name" value="Ribosomal protein S5 domain 2-like"/>
    <property type="match status" value="1"/>
</dbReference>
<keyword evidence="5 9" id="KW-0067">ATP-binding</keyword>
<evidence type="ECO:0000256" key="7">
    <source>
        <dbReference type="ARBA" id="ARBA00066743"/>
    </source>
</evidence>
<evidence type="ECO:0000256" key="4">
    <source>
        <dbReference type="ARBA" id="ARBA00022825"/>
    </source>
</evidence>
<feature type="modified residue" description="4-aspartylphosphate" evidence="10">
    <location>
        <position position="168"/>
    </location>
</feature>
<dbReference type="PRINTS" id="PR00830">
    <property type="entry name" value="ENDOLAPTASE"/>
</dbReference>
<dbReference type="GO" id="GO:0004176">
    <property type="term" value="F:ATP-dependent peptidase activity"/>
    <property type="evidence" value="ECO:0007669"/>
    <property type="project" value="UniProtKB-UniRule"/>
</dbReference>
<dbReference type="PANTHER" id="PTHR10046">
    <property type="entry name" value="ATP DEPENDENT LON PROTEASE FAMILY MEMBER"/>
    <property type="match status" value="1"/>
</dbReference>
<evidence type="ECO:0000256" key="2">
    <source>
        <dbReference type="ARBA" id="ARBA00022741"/>
    </source>
</evidence>
<proteinExistence type="inferred from homology"/>
<evidence type="ECO:0000259" key="13">
    <source>
        <dbReference type="PROSITE" id="PS50110"/>
    </source>
</evidence>
<dbReference type="Pfam" id="PF05362">
    <property type="entry name" value="Lon_C"/>
    <property type="match status" value="1"/>
</dbReference>
<reference evidence="15 16" key="1">
    <citation type="submission" date="2017-06" db="EMBL/GenBank/DDBJ databases">
        <authorList>
            <person name="Kim H.J."/>
            <person name="Triplett B.A."/>
        </authorList>
    </citation>
    <scope>NUCLEOTIDE SEQUENCE [LARGE SCALE GENOMIC DNA]</scope>
    <source>
        <strain evidence="15 16">DSM 13116</strain>
    </source>
</reference>
<sequence length="679" mass="73331">MIFFKRSDEENPAPAKPQELEELRGRAKTLSLPEHIAAIVDKELEKLSRTDPSVAEHAIGQGYVDWLCALPWNASTEDSLDFARVERILSGSHAGLFHVKERLLEFLAGRTLAAGAPPHVLVVDDEEIARMNLEHVLKKEGYAVRTAANGQEALDLVRQWSFDLIVTDLKMDKMDGMTLLSEAGKLSPATQIVIVTGYATVQSAVQAMRTGAAHYLTKPISLDELRQTVRELLGGRKALVPSRGPVLCFTGPPGTGKTSIGMAIAEALGRTFHRMSMAGLRDEAELRGHRRTYVGAMPGKIIQAMRRLGVNNPVLMLDEIDKVGQDFRGDPGAAFLEILDPEQNRQFLDLYIDAPFDLSQVMFIATANDLSKLDAPLRDRLEIVNFPGYTEAEKLAIATRHLIPRQCAEHGLVHPLPEFAPEAVRGIIRDYTNEAGVRGLDREIGAVCRKLARIALADGGARYPSRVDTALATSLLGPRRFTHSAAQEHVRPGVVHGLVWSDAGGEIVLVEAASMKGAGQLILTGSLGEVLKESAQTALSYIRGNAEAFGLDPDFFAAMDLHIHIPAGAIPKDGPSAGITILMALLSLLTGRRARPGVALTGEMSLGGMLLPVSGVREKILAALRGGVDTVCLPEGNRPEVEALEPELHSAIRLVLAREASELADVVLQTPKATTEPTA</sequence>
<dbReference type="FunFam" id="3.40.50.300:FF:000021">
    <property type="entry name" value="Lon protease homolog"/>
    <property type="match status" value="1"/>
</dbReference>
<dbReference type="RefSeq" id="WP_089274942.1">
    <property type="nucleotide sequence ID" value="NZ_FZOC01000006.1"/>
</dbReference>